<dbReference type="InterPro" id="IPR004852">
    <property type="entry name" value="Di-haem_cyt_c_peroxidsae"/>
</dbReference>
<evidence type="ECO:0000313" key="7">
    <source>
        <dbReference type="EMBL" id="PZE16064.1"/>
    </source>
</evidence>
<dbReference type="Gene3D" id="1.10.760.10">
    <property type="entry name" value="Cytochrome c-like domain"/>
    <property type="match status" value="2"/>
</dbReference>
<dbReference type="Proteomes" id="UP000249248">
    <property type="component" value="Unassembled WGS sequence"/>
</dbReference>
<dbReference type="GO" id="GO:0046872">
    <property type="term" value="F:metal ion binding"/>
    <property type="evidence" value="ECO:0007669"/>
    <property type="project" value="UniProtKB-KW"/>
</dbReference>
<comment type="caution">
    <text evidence="7">The sequence shown here is derived from an EMBL/GenBank/DDBJ whole genome shotgun (WGS) entry which is preliminary data.</text>
</comment>
<evidence type="ECO:0000259" key="6">
    <source>
        <dbReference type="Pfam" id="PF03150"/>
    </source>
</evidence>
<evidence type="ECO:0000256" key="1">
    <source>
        <dbReference type="ARBA" id="ARBA00004196"/>
    </source>
</evidence>
<keyword evidence="7" id="KW-0575">Peroxidase</keyword>
<evidence type="ECO:0000256" key="4">
    <source>
        <dbReference type="PIRSR" id="PIRSR000294-1"/>
    </source>
</evidence>
<dbReference type="InterPro" id="IPR051395">
    <property type="entry name" value="Cytochrome_c_Peroxidase/MauG"/>
</dbReference>
<feature type="binding site" description="covalent" evidence="4">
    <location>
        <position position="77"/>
    </location>
    <ligand>
        <name>heme c</name>
        <dbReference type="ChEBI" id="CHEBI:61717"/>
        <label>1</label>
    </ligand>
</feature>
<feature type="binding site" description="axial binding residue" evidence="5">
    <location>
        <position position="81"/>
    </location>
    <ligand>
        <name>heme c</name>
        <dbReference type="ChEBI" id="CHEBI:61717"/>
        <label>1</label>
    </ligand>
    <ligandPart>
        <name>Fe</name>
        <dbReference type="ChEBI" id="CHEBI:18248"/>
    </ligandPart>
</feature>
<keyword evidence="5" id="KW-0479">Metal-binding</keyword>
<feature type="binding site" description="covalent" evidence="4">
    <location>
        <position position="227"/>
    </location>
    <ligand>
        <name>heme c</name>
        <dbReference type="ChEBI" id="CHEBI:61717"/>
        <label>2</label>
    </ligand>
</feature>
<dbReference type="AlphaFoldDB" id="A0A2W1MXG3"/>
<dbReference type="GO" id="GO:0009055">
    <property type="term" value="F:electron transfer activity"/>
    <property type="evidence" value="ECO:0007669"/>
    <property type="project" value="InterPro"/>
</dbReference>
<comment type="subcellular location">
    <subcellularLocation>
        <location evidence="1">Cell envelope</location>
    </subcellularLocation>
</comment>
<dbReference type="PANTHER" id="PTHR30600">
    <property type="entry name" value="CYTOCHROME C PEROXIDASE-RELATED"/>
    <property type="match status" value="1"/>
</dbReference>
<evidence type="ECO:0000256" key="3">
    <source>
        <dbReference type="ARBA" id="ARBA00023002"/>
    </source>
</evidence>
<gene>
    <name evidence="7" type="ORF">DNU06_14790</name>
</gene>
<evidence type="ECO:0000313" key="8">
    <source>
        <dbReference type="Proteomes" id="UP000249248"/>
    </source>
</evidence>
<feature type="binding site" description="axial binding residue" evidence="5">
    <location>
        <position position="228"/>
    </location>
    <ligand>
        <name>heme c</name>
        <dbReference type="ChEBI" id="CHEBI:61717"/>
        <label>2</label>
    </ligand>
    <ligandPart>
        <name>Fe</name>
        <dbReference type="ChEBI" id="CHEBI:18248"/>
    </ligandPart>
</feature>
<reference evidence="7 8" key="1">
    <citation type="submission" date="2018-06" db="EMBL/GenBank/DDBJ databases">
        <title>The draft genome sequence of Crocinitomix sp. SM1701.</title>
        <authorList>
            <person name="Zhang X."/>
        </authorList>
    </citation>
    <scope>NUCLEOTIDE SEQUENCE [LARGE SCALE GENOMIC DNA]</scope>
    <source>
        <strain evidence="7 8">SM1701</strain>
    </source>
</reference>
<evidence type="ECO:0000256" key="2">
    <source>
        <dbReference type="ARBA" id="ARBA00022729"/>
    </source>
</evidence>
<comment type="cofactor">
    <cofactor evidence="4">
        <name>heme</name>
        <dbReference type="ChEBI" id="CHEBI:30413"/>
    </cofactor>
    <text evidence="4">Binds 2 heme groups.</text>
</comment>
<dbReference type="SUPFAM" id="SSF46626">
    <property type="entry name" value="Cytochrome c"/>
    <property type="match status" value="2"/>
</dbReference>
<keyword evidence="5" id="KW-0408">Iron</keyword>
<organism evidence="7 8">
    <name type="scientific">Putridiphycobacter roseus</name>
    <dbReference type="NCBI Taxonomy" id="2219161"/>
    <lineage>
        <taxon>Bacteria</taxon>
        <taxon>Pseudomonadati</taxon>
        <taxon>Bacteroidota</taxon>
        <taxon>Flavobacteriia</taxon>
        <taxon>Flavobacteriales</taxon>
        <taxon>Crocinitomicaceae</taxon>
        <taxon>Putridiphycobacter</taxon>
    </lineage>
</organism>
<keyword evidence="8" id="KW-1185">Reference proteome</keyword>
<sequence>MLHDRPVKKSFFFLLLLSGLMYSISHYPSPESYIFPVLSAFPKMPVNTLNPVSKAGVELGRYLFYDPILSKDSSLSCSACHQQEFAFSDGRIRFSEGVNGGQLIRNTPAIFNLAWNEQLFWDGKANNVEGQVFFPVRDHMEMDLDWQLASQRISASIFYQNLFQAAFPEKAIDSLTIAYAIAQFERTIISYNSRLDKALRREVFLTKDELKGMELMNDQSKGNCLHCHPTDAHFVGTTGQFSNNGLDTFSLFTTLKDEGRIGVTKKKKDYGLFKIPSLRNVALTAPYMHDGRFETLEEVLDFYTSGVQKSATIDPKMHFGNPNGVNLTALEKAQIITFLKALTDSVLIEDKAFSNPF</sequence>
<comment type="PTM">
    <text evidence="4">Binds 2 heme groups per subunit.</text>
</comment>
<feature type="binding site" description="covalent" evidence="4">
    <location>
        <position position="80"/>
    </location>
    <ligand>
        <name>heme c</name>
        <dbReference type="ChEBI" id="CHEBI:61717"/>
        <label>1</label>
    </ligand>
</feature>
<keyword evidence="3" id="KW-0560">Oxidoreductase</keyword>
<proteinExistence type="predicted"/>
<dbReference type="GO" id="GO:0020037">
    <property type="term" value="F:heme binding"/>
    <property type="evidence" value="ECO:0007669"/>
    <property type="project" value="InterPro"/>
</dbReference>
<feature type="domain" description="Di-haem cytochrome c peroxidase" evidence="6">
    <location>
        <begin position="55"/>
        <end position="202"/>
    </location>
</feature>
<dbReference type="GO" id="GO:0030313">
    <property type="term" value="C:cell envelope"/>
    <property type="evidence" value="ECO:0007669"/>
    <property type="project" value="UniProtKB-SubCell"/>
</dbReference>
<dbReference type="EMBL" id="QKSB01000012">
    <property type="protein sequence ID" value="PZE16064.1"/>
    <property type="molecule type" value="Genomic_DNA"/>
</dbReference>
<accession>A0A2W1MXG3</accession>
<evidence type="ECO:0000256" key="5">
    <source>
        <dbReference type="PIRSR" id="PIRSR000294-2"/>
    </source>
</evidence>
<dbReference type="InterPro" id="IPR026259">
    <property type="entry name" value="MauG/Cytc_peroxidase"/>
</dbReference>
<dbReference type="PIRSF" id="PIRSF000294">
    <property type="entry name" value="Cytochrome-c_peroxidase"/>
    <property type="match status" value="1"/>
</dbReference>
<dbReference type="InterPro" id="IPR036909">
    <property type="entry name" value="Cyt_c-like_dom_sf"/>
</dbReference>
<protein>
    <submittedName>
        <fullName evidence="7">Cytochrome-c peroxidase</fullName>
    </submittedName>
</protein>
<keyword evidence="4" id="KW-0349">Heme</keyword>
<keyword evidence="2" id="KW-0732">Signal</keyword>
<feature type="binding site" description="covalent" evidence="4">
    <location>
        <position position="224"/>
    </location>
    <ligand>
        <name>heme c</name>
        <dbReference type="ChEBI" id="CHEBI:61717"/>
        <label>2</label>
    </ligand>
</feature>
<dbReference type="GO" id="GO:0004130">
    <property type="term" value="F:cytochrome-c peroxidase activity"/>
    <property type="evidence" value="ECO:0007669"/>
    <property type="project" value="TreeGrafter"/>
</dbReference>
<dbReference type="Pfam" id="PF03150">
    <property type="entry name" value="CCP_MauG"/>
    <property type="match status" value="1"/>
</dbReference>
<name>A0A2W1MXG3_9FLAO</name>